<dbReference type="PANTHER" id="PTHR34216:SF3">
    <property type="entry name" value="POLY-BETA-1,6-N-ACETYL-D-GLUCOSAMINE N-DEACETYLASE"/>
    <property type="match status" value="1"/>
</dbReference>
<feature type="domain" description="NodB homology" evidence="4">
    <location>
        <begin position="145"/>
        <end position="306"/>
    </location>
</feature>
<dbReference type="Pfam" id="PF01522">
    <property type="entry name" value="Polysacc_deac_1"/>
    <property type="match status" value="1"/>
</dbReference>
<dbReference type="GO" id="GO:0005576">
    <property type="term" value="C:extracellular region"/>
    <property type="evidence" value="ECO:0007669"/>
    <property type="project" value="UniProtKB-SubCell"/>
</dbReference>
<dbReference type="AlphaFoldDB" id="A0A964RJ76"/>
<dbReference type="RefSeq" id="WP_160358088.1">
    <property type="nucleotide sequence ID" value="NZ_WSRQ01000004.1"/>
</dbReference>
<dbReference type="PROSITE" id="PS51677">
    <property type="entry name" value="NODB"/>
    <property type="match status" value="1"/>
</dbReference>
<evidence type="ECO:0000313" key="6">
    <source>
        <dbReference type="Proteomes" id="UP000656077"/>
    </source>
</evidence>
<dbReference type="CDD" id="cd10918">
    <property type="entry name" value="CE4_NodB_like_5s_6s"/>
    <property type="match status" value="1"/>
</dbReference>
<evidence type="ECO:0000259" key="4">
    <source>
        <dbReference type="PROSITE" id="PS51677"/>
    </source>
</evidence>
<keyword evidence="3" id="KW-1133">Transmembrane helix</keyword>
<evidence type="ECO:0000313" key="5">
    <source>
        <dbReference type="EMBL" id="MVX62742.1"/>
    </source>
</evidence>
<comment type="subcellular location">
    <subcellularLocation>
        <location evidence="1">Secreted</location>
    </subcellularLocation>
</comment>
<protein>
    <submittedName>
        <fullName evidence="5">Polysaccharide deacetylase family protein</fullName>
    </submittedName>
</protein>
<dbReference type="PANTHER" id="PTHR34216">
    <property type="match status" value="1"/>
</dbReference>
<keyword evidence="2" id="KW-0732">Signal</keyword>
<dbReference type="EMBL" id="WSRQ01000004">
    <property type="protein sequence ID" value="MVX62742.1"/>
    <property type="molecule type" value="Genomic_DNA"/>
</dbReference>
<evidence type="ECO:0000256" key="1">
    <source>
        <dbReference type="ARBA" id="ARBA00004613"/>
    </source>
</evidence>
<evidence type="ECO:0000256" key="2">
    <source>
        <dbReference type="ARBA" id="ARBA00022729"/>
    </source>
</evidence>
<comment type="caution">
    <text evidence="5">The sequence shown here is derived from an EMBL/GenBank/DDBJ whole genome shotgun (WGS) entry which is preliminary data.</text>
</comment>
<feature type="transmembrane region" description="Helical" evidence="3">
    <location>
        <begin position="12"/>
        <end position="32"/>
    </location>
</feature>
<keyword evidence="3" id="KW-0812">Transmembrane</keyword>
<dbReference type="InterPro" id="IPR002509">
    <property type="entry name" value="NODB_dom"/>
</dbReference>
<accession>A0A964RJ76</accession>
<dbReference type="GO" id="GO:0005975">
    <property type="term" value="P:carbohydrate metabolic process"/>
    <property type="evidence" value="ECO:0007669"/>
    <property type="project" value="InterPro"/>
</dbReference>
<dbReference type="SUPFAM" id="SSF88713">
    <property type="entry name" value="Glycoside hydrolase/deacetylase"/>
    <property type="match status" value="1"/>
</dbReference>
<proteinExistence type="predicted"/>
<sequence>MYEKNTLRKIFNSNKLLIVIIAFFILCGYLIYENFLSKKFISDNFSSINYSDFNTKELPNQKSDIDSKNTALQSRSFNTSELVNDNRGVPVLYYHSVKESADNEVTITPKMLKQQLEYIKDQGYTTITMNELKDYLLNNSPIPKKSMIITFDDGYMDNYNYAFPILKDLNMVATIFCITSNLDGSYYLSKDAIKEMSDYGIDIESHTVTHPKLDALSYENQLTELKNSKKALEEITGKQVNSIAYPFGNFNDDTIKASKNAGYILGFTTKRGFSDRNDNTLRLDRIYISSKYNMDTFKEIINKTEK</sequence>
<dbReference type="GO" id="GO:0016810">
    <property type="term" value="F:hydrolase activity, acting on carbon-nitrogen (but not peptide) bonds"/>
    <property type="evidence" value="ECO:0007669"/>
    <property type="project" value="InterPro"/>
</dbReference>
<dbReference type="Proteomes" id="UP000656077">
    <property type="component" value="Unassembled WGS sequence"/>
</dbReference>
<organism evidence="5 6">
    <name type="scientific">Clostridium chromiireducens</name>
    <dbReference type="NCBI Taxonomy" id="225345"/>
    <lineage>
        <taxon>Bacteria</taxon>
        <taxon>Bacillati</taxon>
        <taxon>Bacillota</taxon>
        <taxon>Clostridia</taxon>
        <taxon>Eubacteriales</taxon>
        <taxon>Clostridiaceae</taxon>
        <taxon>Clostridium</taxon>
    </lineage>
</organism>
<keyword evidence="3" id="KW-0472">Membrane</keyword>
<dbReference type="InterPro" id="IPR011330">
    <property type="entry name" value="Glyco_hydro/deAcase_b/a-brl"/>
</dbReference>
<dbReference type="Gene3D" id="3.20.20.370">
    <property type="entry name" value="Glycoside hydrolase/deacetylase"/>
    <property type="match status" value="1"/>
</dbReference>
<dbReference type="InterPro" id="IPR051398">
    <property type="entry name" value="Polysacch_Deacetylase"/>
</dbReference>
<name>A0A964RJ76_9CLOT</name>
<reference evidence="5" key="1">
    <citation type="submission" date="2019-12" db="EMBL/GenBank/DDBJ databases">
        <title>Microbes associate with the intestines of laboratory mice.</title>
        <authorList>
            <person name="Navarre W."/>
            <person name="Wong E."/>
        </authorList>
    </citation>
    <scope>NUCLEOTIDE SEQUENCE</scope>
    <source>
        <strain evidence="5">NM79_F5</strain>
    </source>
</reference>
<gene>
    <name evidence="5" type="ORF">GKZ28_03380</name>
</gene>
<evidence type="ECO:0000256" key="3">
    <source>
        <dbReference type="SAM" id="Phobius"/>
    </source>
</evidence>